<reference evidence="2 3" key="1">
    <citation type="journal article" date="2019" name="Genome Biol. Evol.">
        <title>Insights into the evolution of the New World diploid cottons (Gossypium, subgenus Houzingenia) based on genome sequencing.</title>
        <authorList>
            <person name="Grover C.E."/>
            <person name="Arick M.A. 2nd"/>
            <person name="Thrash A."/>
            <person name="Conover J.L."/>
            <person name="Sanders W.S."/>
            <person name="Peterson D.G."/>
            <person name="Frelichowski J.E."/>
            <person name="Scheffler J.A."/>
            <person name="Scheffler B.E."/>
            <person name="Wendel J.F."/>
        </authorList>
    </citation>
    <scope>NUCLEOTIDE SEQUENCE [LARGE SCALE GENOMIC DNA]</scope>
    <source>
        <strain evidence="2">8</strain>
        <tissue evidence="2">Leaf</tissue>
    </source>
</reference>
<evidence type="ECO:0000256" key="1">
    <source>
        <dbReference type="SAM" id="SignalP"/>
    </source>
</evidence>
<evidence type="ECO:0000313" key="2">
    <source>
        <dbReference type="EMBL" id="MBA0788282.1"/>
    </source>
</evidence>
<comment type="caution">
    <text evidence="2">The sequence shown here is derived from an EMBL/GenBank/DDBJ whole genome shotgun (WGS) entry which is preliminary data.</text>
</comment>
<proteinExistence type="predicted"/>
<gene>
    <name evidence="2" type="ORF">Gotri_027944</name>
</gene>
<feature type="signal peptide" evidence="1">
    <location>
        <begin position="1"/>
        <end position="24"/>
    </location>
</feature>
<sequence length="57" mass="6249">MRGCPKVVLGSLMTTMLFARLLQGFDWSIPTNQGTIDLYLGRGVPFLDKPLLAVAKP</sequence>
<protein>
    <submittedName>
        <fullName evidence="2">Uncharacterized protein</fullName>
    </submittedName>
</protein>
<feature type="chain" id="PRO_5029601502" evidence="1">
    <location>
        <begin position="25"/>
        <end position="57"/>
    </location>
</feature>
<keyword evidence="1" id="KW-0732">Signal</keyword>
<dbReference type="EMBL" id="JABEZW010227475">
    <property type="protein sequence ID" value="MBA0788282.1"/>
    <property type="molecule type" value="Genomic_DNA"/>
</dbReference>
<keyword evidence="3" id="KW-1185">Reference proteome</keyword>
<name>A0A7J9FSJ4_9ROSI</name>
<organism evidence="2 3">
    <name type="scientific">Gossypium trilobum</name>
    <dbReference type="NCBI Taxonomy" id="34281"/>
    <lineage>
        <taxon>Eukaryota</taxon>
        <taxon>Viridiplantae</taxon>
        <taxon>Streptophyta</taxon>
        <taxon>Embryophyta</taxon>
        <taxon>Tracheophyta</taxon>
        <taxon>Spermatophyta</taxon>
        <taxon>Magnoliopsida</taxon>
        <taxon>eudicotyledons</taxon>
        <taxon>Gunneridae</taxon>
        <taxon>Pentapetalae</taxon>
        <taxon>rosids</taxon>
        <taxon>malvids</taxon>
        <taxon>Malvales</taxon>
        <taxon>Malvaceae</taxon>
        <taxon>Malvoideae</taxon>
        <taxon>Gossypium</taxon>
    </lineage>
</organism>
<dbReference type="AlphaFoldDB" id="A0A7J9FSJ4"/>
<evidence type="ECO:0000313" key="3">
    <source>
        <dbReference type="Proteomes" id="UP000593568"/>
    </source>
</evidence>
<accession>A0A7J9FSJ4</accession>
<dbReference type="Proteomes" id="UP000593568">
    <property type="component" value="Unassembled WGS sequence"/>
</dbReference>